<name>A0A1S3HIG3_LINAN</name>
<accession>A0A1S3HIG3</accession>
<dbReference type="STRING" id="7574.A0A1S3HIG3"/>
<organism evidence="2 3">
    <name type="scientific">Lingula anatina</name>
    <name type="common">Brachiopod</name>
    <name type="synonym">Lingula unguis</name>
    <dbReference type="NCBI Taxonomy" id="7574"/>
    <lineage>
        <taxon>Eukaryota</taxon>
        <taxon>Metazoa</taxon>
        <taxon>Spiralia</taxon>
        <taxon>Lophotrochozoa</taxon>
        <taxon>Brachiopoda</taxon>
        <taxon>Linguliformea</taxon>
        <taxon>Lingulata</taxon>
        <taxon>Lingulida</taxon>
        <taxon>Linguloidea</taxon>
        <taxon>Lingulidae</taxon>
        <taxon>Lingula</taxon>
    </lineage>
</organism>
<dbReference type="InParanoid" id="A0A1S3HIG3"/>
<keyword evidence="2" id="KW-1185">Reference proteome</keyword>
<protein>
    <submittedName>
        <fullName evidence="3">Armadillo repeat-containing protein 2-like</fullName>
    </submittedName>
</protein>
<evidence type="ECO:0000313" key="3">
    <source>
        <dbReference type="RefSeq" id="XP_013385883.1"/>
    </source>
</evidence>
<feature type="region of interest" description="Disordered" evidence="1">
    <location>
        <begin position="1"/>
        <end position="25"/>
    </location>
</feature>
<sequence length="110" mass="12270">MEHKPSPPRRPKPERERAFYETPEHVKTSAKIVNEARSSLRTVKTNRPFTPKPEERTLFGSASNRDPQNRPPSAFSLGSHHFDGSESRPTSGTRPVSGTARLTPLGHVCL</sequence>
<evidence type="ECO:0000256" key="1">
    <source>
        <dbReference type="SAM" id="MobiDB-lite"/>
    </source>
</evidence>
<dbReference type="GeneID" id="106155542"/>
<feature type="compositionally biased region" description="Polar residues" evidence="1">
    <location>
        <begin position="87"/>
        <end position="96"/>
    </location>
</feature>
<dbReference type="PANTHER" id="PTHR21356">
    <property type="entry name" value="ARMADILLO REPEAT CONTAINING 2"/>
    <property type="match status" value="1"/>
</dbReference>
<dbReference type="PANTHER" id="PTHR21356:SF1">
    <property type="entry name" value="ARMADILLO REPEAT-CONTAINING PROTEIN 2"/>
    <property type="match status" value="1"/>
</dbReference>
<dbReference type="Proteomes" id="UP000085678">
    <property type="component" value="Unplaced"/>
</dbReference>
<reference evidence="3" key="1">
    <citation type="submission" date="2025-08" db="UniProtKB">
        <authorList>
            <consortium name="RefSeq"/>
        </authorList>
    </citation>
    <scope>IDENTIFICATION</scope>
    <source>
        <tissue evidence="3">Gonads</tissue>
    </source>
</reference>
<dbReference type="RefSeq" id="XP_013385883.1">
    <property type="nucleotide sequence ID" value="XM_013530429.1"/>
</dbReference>
<dbReference type="OrthoDB" id="6276938at2759"/>
<gene>
    <name evidence="3" type="primary">LOC106155542</name>
</gene>
<dbReference type="AlphaFoldDB" id="A0A1S3HIG3"/>
<feature type="region of interest" description="Disordered" evidence="1">
    <location>
        <begin position="40"/>
        <end position="110"/>
    </location>
</feature>
<dbReference type="KEGG" id="lak:106155542"/>
<dbReference type="InterPro" id="IPR038905">
    <property type="entry name" value="ARMC2"/>
</dbReference>
<proteinExistence type="predicted"/>
<evidence type="ECO:0000313" key="2">
    <source>
        <dbReference type="Proteomes" id="UP000085678"/>
    </source>
</evidence>
<dbReference type="GO" id="GO:0044782">
    <property type="term" value="P:cilium organization"/>
    <property type="evidence" value="ECO:0007669"/>
    <property type="project" value="TreeGrafter"/>
</dbReference>